<dbReference type="EMBL" id="PUHQ01000100">
    <property type="protein sequence ID" value="KAG0656276.1"/>
    <property type="molecule type" value="Genomic_DNA"/>
</dbReference>
<protein>
    <submittedName>
        <fullName evidence="2">Uncharacterized protein</fullName>
    </submittedName>
</protein>
<evidence type="ECO:0000256" key="1">
    <source>
        <dbReference type="SAM" id="Coils"/>
    </source>
</evidence>
<dbReference type="AlphaFoldDB" id="A0A9P7B324"/>
<comment type="caution">
    <text evidence="2">The sequence shown here is derived from an EMBL/GenBank/DDBJ whole genome shotgun (WGS) entry which is preliminary data.</text>
</comment>
<sequence>MSSSLLDSYGNASFGNSTQWTFLTCEQRASAACSVEDKQRDPPDGLTLLACGGFPALQAEQEDHNHIKAALLKIAYPTYDFRLLLPSTLAPVPCALESGNGIRMISVNNLRHEFLLTFFALVECWDSTPLVRSDAKSHAGTSDRRLSPFCALLHSFLLAHLFMSDAHRQLEDVELESRDVSEQAQEALERAHKFLQQQDLPGHLPNFVRWHCNWSRQFSKGFNNINEHGLSTAYFQAFKSVHRLVSRPSCYRGKGGTRQAADQREYSFRQVEGVWQKYKQLPKPTADAAAAHDTASEINPFMPGARS</sequence>
<reference evidence="2 3" key="1">
    <citation type="submission" date="2020-11" db="EMBL/GenBank/DDBJ databases">
        <title>Kefir isolates.</title>
        <authorList>
            <person name="Marcisauskas S."/>
            <person name="Kim Y."/>
            <person name="Blasche S."/>
        </authorList>
    </citation>
    <scope>NUCLEOTIDE SEQUENCE [LARGE SCALE GENOMIC DNA]</scope>
    <source>
        <strain evidence="2 3">KR</strain>
    </source>
</reference>
<evidence type="ECO:0000313" key="3">
    <source>
        <dbReference type="Proteomes" id="UP000777482"/>
    </source>
</evidence>
<evidence type="ECO:0000313" key="2">
    <source>
        <dbReference type="EMBL" id="KAG0656276.1"/>
    </source>
</evidence>
<dbReference type="OrthoDB" id="10554555at2759"/>
<dbReference type="Proteomes" id="UP000777482">
    <property type="component" value="Unassembled WGS sequence"/>
</dbReference>
<organism evidence="2 3">
    <name type="scientific">Rhodotorula mucilaginosa</name>
    <name type="common">Yeast</name>
    <name type="synonym">Rhodotorula rubra</name>
    <dbReference type="NCBI Taxonomy" id="5537"/>
    <lineage>
        <taxon>Eukaryota</taxon>
        <taxon>Fungi</taxon>
        <taxon>Dikarya</taxon>
        <taxon>Basidiomycota</taxon>
        <taxon>Pucciniomycotina</taxon>
        <taxon>Microbotryomycetes</taxon>
        <taxon>Sporidiobolales</taxon>
        <taxon>Sporidiobolaceae</taxon>
        <taxon>Rhodotorula</taxon>
    </lineage>
</organism>
<feature type="coiled-coil region" evidence="1">
    <location>
        <begin position="163"/>
        <end position="198"/>
    </location>
</feature>
<name>A0A9P7B324_RHOMI</name>
<keyword evidence="3" id="KW-1185">Reference proteome</keyword>
<proteinExistence type="predicted"/>
<gene>
    <name evidence="2" type="ORF">C6P46_000344</name>
</gene>
<keyword evidence="1" id="KW-0175">Coiled coil</keyword>
<accession>A0A9P7B324</accession>